<dbReference type="GO" id="GO:0006950">
    <property type="term" value="P:response to stress"/>
    <property type="evidence" value="ECO:0007669"/>
    <property type="project" value="UniProtKB-ARBA"/>
</dbReference>
<comment type="subcellular location">
    <subcellularLocation>
        <location evidence="1">Cytoplasm</location>
        <location evidence="1">Cytoskeleton</location>
        <location evidence="1">Microtubule organizing center</location>
        <location evidence="1">Centrosome</location>
    </subcellularLocation>
    <subcellularLocation>
        <location evidence="2">Cytoplasm</location>
        <location evidence="2">Cytoskeleton</location>
        <location evidence="2">Spindle pole</location>
    </subcellularLocation>
</comment>
<evidence type="ECO:0000256" key="8">
    <source>
        <dbReference type="ARBA" id="ARBA00022840"/>
    </source>
</evidence>
<evidence type="ECO:0000256" key="7">
    <source>
        <dbReference type="ARBA" id="ARBA00022777"/>
    </source>
</evidence>
<comment type="similarity">
    <text evidence="3">Belongs to the protein kinase superfamily. NEK Ser/Thr protein kinase family. NIMA subfamily.</text>
</comment>
<dbReference type="Proteomes" id="UP000494165">
    <property type="component" value="Unassembled WGS sequence"/>
</dbReference>
<evidence type="ECO:0000256" key="9">
    <source>
        <dbReference type="ARBA" id="ARBA00023212"/>
    </source>
</evidence>
<dbReference type="OrthoDB" id="248923at2759"/>
<name>A0A8S1C3W8_9INSE</name>
<evidence type="ECO:0000256" key="1">
    <source>
        <dbReference type="ARBA" id="ARBA00004300"/>
    </source>
</evidence>
<dbReference type="Gene3D" id="1.10.510.10">
    <property type="entry name" value="Transferase(Phosphotransferase) domain 1"/>
    <property type="match status" value="1"/>
</dbReference>
<evidence type="ECO:0000259" key="13">
    <source>
        <dbReference type="PROSITE" id="PS50011"/>
    </source>
</evidence>
<protein>
    <recommendedName>
        <fullName evidence="10">NEK6-subfamily protein kinase</fullName>
        <ecNumber evidence="10">2.7.11.34</ecNumber>
    </recommendedName>
</protein>
<evidence type="ECO:0000256" key="2">
    <source>
        <dbReference type="ARBA" id="ARBA00004647"/>
    </source>
</evidence>
<reference evidence="14 15" key="1">
    <citation type="submission" date="2020-04" db="EMBL/GenBank/DDBJ databases">
        <authorList>
            <person name="Alioto T."/>
            <person name="Alioto T."/>
            <person name="Gomez Garrido J."/>
        </authorList>
    </citation>
    <scope>NUCLEOTIDE SEQUENCE [LARGE SCALE GENOMIC DNA]</scope>
</reference>
<proteinExistence type="inferred from homology"/>
<dbReference type="SMART" id="SM00220">
    <property type="entry name" value="S_TKc"/>
    <property type="match status" value="1"/>
</dbReference>
<evidence type="ECO:0000256" key="6">
    <source>
        <dbReference type="ARBA" id="ARBA00022741"/>
    </source>
</evidence>
<dbReference type="InterPro" id="IPR008271">
    <property type="entry name" value="Ser/Thr_kinase_AS"/>
</dbReference>
<keyword evidence="4 12" id="KW-0723">Serine/threonine-protein kinase</keyword>
<dbReference type="GO" id="GO:0000922">
    <property type="term" value="C:spindle pole"/>
    <property type="evidence" value="ECO:0007669"/>
    <property type="project" value="UniProtKB-SubCell"/>
</dbReference>
<dbReference type="InterPro" id="IPR011009">
    <property type="entry name" value="Kinase-like_dom_sf"/>
</dbReference>
<evidence type="ECO:0000256" key="3">
    <source>
        <dbReference type="ARBA" id="ARBA00010886"/>
    </source>
</evidence>
<comment type="caution">
    <text evidence="14">The sequence shown here is derived from an EMBL/GenBank/DDBJ whole genome shotgun (WGS) entry which is preliminary data.</text>
</comment>
<feature type="binding site" evidence="11">
    <location>
        <position position="51"/>
    </location>
    <ligand>
        <name>ATP</name>
        <dbReference type="ChEBI" id="CHEBI:30616"/>
    </ligand>
</feature>
<evidence type="ECO:0000256" key="5">
    <source>
        <dbReference type="ARBA" id="ARBA00022679"/>
    </source>
</evidence>
<accession>A0A8S1C3W8</accession>
<dbReference type="InterPro" id="IPR001245">
    <property type="entry name" value="Ser-Thr/Tyr_kinase_cat_dom"/>
</dbReference>
<dbReference type="PROSITE" id="PS00107">
    <property type="entry name" value="PROTEIN_KINASE_ATP"/>
    <property type="match status" value="1"/>
</dbReference>
<dbReference type="GO" id="GO:0004674">
    <property type="term" value="F:protein serine/threonine kinase activity"/>
    <property type="evidence" value="ECO:0007669"/>
    <property type="project" value="UniProtKB-KW"/>
</dbReference>
<keyword evidence="5" id="KW-0808">Transferase</keyword>
<dbReference type="PIRSF" id="PIRSF000654">
    <property type="entry name" value="Integrin-linked_kinase"/>
    <property type="match status" value="1"/>
</dbReference>
<evidence type="ECO:0000313" key="15">
    <source>
        <dbReference type="Proteomes" id="UP000494165"/>
    </source>
</evidence>
<keyword evidence="8 11" id="KW-0067">ATP-binding</keyword>
<dbReference type="PANTHER" id="PTHR43289:SF6">
    <property type="entry name" value="SERINE_THREONINE-PROTEIN KINASE NEKL-3"/>
    <property type="match status" value="1"/>
</dbReference>
<dbReference type="AlphaFoldDB" id="A0A8S1C3W8"/>
<evidence type="ECO:0000256" key="11">
    <source>
        <dbReference type="PROSITE-ProRule" id="PRU10141"/>
    </source>
</evidence>
<keyword evidence="7" id="KW-0418">Kinase</keyword>
<sequence length="296" mass="33486">MALNGNESPILSPACLSNEDELIIEKRIGKGQFSEVFRARILASGQRIALKKVRIIELADSKARADCLKEISLLQRLSHPNVVRYMGSWVANLELFIALELADAGDLSAMIKHFRDKEKMIPEPSIWKFFVQISAGVNHLHEKRIMHRDIKPANILVTAEGKVKLGDFGLGRYFSAQTMSAHSLLGTPFYMSPERLREESYNFASDVWSLGCILYEMAALVSPFYSPTINLQNLCERIQRAMYPPIESEVFSDELHNLCYCCLNISPDDRPTTADVLNFATEMHHRTLPNNETPEV</sequence>
<organism evidence="14 15">
    <name type="scientific">Cloeon dipterum</name>
    <dbReference type="NCBI Taxonomy" id="197152"/>
    <lineage>
        <taxon>Eukaryota</taxon>
        <taxon>Metazoa</taxon>
        <taxon>Ecdysozoa</taxon>
        <taxon>Arthropoda</taxon>
        <taxon>Hexapoda</taxon>
        <taxon>Insecta</taxon>
        <taxon>Pterygota</taxon>
        <taxon>Palaeoptera</taxon>
        <taxon>Ephemeroptera</taxon>
        <taxon>Pisciforma</taxon>
        <taxon>Baetidae</taxon>
        <taxon>Cloeon</taxon>
    </lineage>
</organism>
<evidence type="ECO:0000256" key="4">
    <source>
        <dbReference type="ARBA" id="ARBA00022527"/>
    </source>
</evidence>
<dbReference type="PROSITE" id="PS50011">
    <property type="entry name" value="PROTEIN_KINASE_DOM"/>
    <property type="match status" value="1"/>
</dbReference>
<dbReference type="PROSITE" id="PS00108">
    <property type="entry name" value="PROTEIN_KINASE_ST"/>
    <property type="match status" value="1"/>
</dbReference>
<keyword evidence="9" id="KW-0963">Cytoplasm</keyword>
<dbReference type="SUPFAM" id="SSF56112">
    <property type="entry name" value="Protein kinase-like (PK-like)"/>
    <property type="match status" value="1"/>
</dbReference>
<dbReference type="Pfam" id="PF00069">
    <property type="entry name" value="Pkinase"/>
    <property type="match status" value="1"/>
</dbReference>
<feature type="domain" description="Protein kinase" evidence="13">
    <location>
        <begin position="22"/>
        <end position="288"/>
    </location>
</feature>
<gene>
    <name evidence="14" type="ORF">CLODIP_2_CD08910</name>
</gene>
<dbReference type="PANTHER" id="PTHR43289">
    <property type="entry name" value="MITOGEN-ACTIVATED PROTEIN KINASE KINASE KINASE 20-RELATED"/>
    <property type="match status" value="1"/>
</dbReference>
<keyword evidence="15" id="KW-1185">Reference proteome</keyword>
<keyword evidence="6 11" id="KW-0547">Nucleotide-binding</keyword>
<dbReference type="InterPro" id="IPR017441">
    <property type="entry name" value="Protein_kinase_ATP_BS"/>
</dbReference>
<evidence type="ECO:0000313" key="14">
    <source>
        <dbReference type="EMBL" id="CAB3360555.1"/>
    </source>
</evidence>
<evidence type="ECO:0000256" key="12">
    <source>
        <dbReference type="RuleBase" id="RU000304"/>
    </source>
</evidence>
<dbReference type="PRINTS" id="PR00109">
    <property type="entry name" value="TYRKINASE"/>
</dbReference>
<dbReference type="EMBL" id="CADEPI010000003">
    <property type="protein sequence ID" value="CAB3360555.1"/>
    <property type="molecule type" value="Genomic_DNA"/>
</dbReference>
<dbReference type="InterPro" id="IPR000719">
    <property type="entry name" value="Prot_kinase_dom"/>
</dbReference>
<keyword evidence="9" id="KW-0206">Cytoskeleton</keyword>
<dbReference type="EC" id="2.7.11.34" evidence="10"/>
<dbReference type="GO" id="GO:0005524">
    <property type="term" value="F:ATP binding"/>
    <property type="evidence" value="ECO:0007669"/>
    <property type="project" value="UniProtKB-UniRule"/>
</dbReference>
<dbReference type="Gene3D" id="3.30.200.20">
    <property type="entry name" value="Phosphorylase Kinase, domain 1"/>
    <property type="match status" value="1"/>
</dbReference>
<evidence type="ECO:0000256" key="10">
    <source>
        <dbReference type="ARBA" id="ARBA00039067"/>
    </source>
</evidence>
<dbReference type="GO" id="GO:0005813">
    <property type="term" value="C:centrosome"/>
    <property type="evidence" value="ECO:0007669"/>
    <property type="project" value="UniProtKB-SubCell"/>
</dbReference>